<evidence type="ECO:0000313" key="2">
    <source>
        <dbReference type="EMBL" id="GFE22701.1"/>
    </source>
</evidence>
<reference evidence="2 3" key="1">
    <citation type="submission" date="2019-12" db="EMBL/GenBank/DDBJ databases">
        <title>Whole genome shotgun sequence of Streptomyces libani subsp. libani NBRC 13452.</title>
        <authorList>
            <person name="Ichikawa N."/>
            <person name="Kimura A."/>
            <person name="Kitahashi Y."/>
            <person name="Komaki H."/>
            <person name="Tamura T."/>
        </authorList>
    </citation>
    <scope>NUCLEOTIDE SEQUENCE [LARGE SCALE GENOMIC DNA]</scope>
    <source>
        <strain evidence="2 3">NBRC 13452</strain>
    </source>
</reference>
<dbReference type="Proteomes" id="UP000429552">
    <property type="component" value="Unassembled WGS sequence"/>
</dbReference>
<accession>A0A640TJZ3</accession>
<evidence type="ECO:0000256" key="1">
    <source>
        <dbReference type="SAM" id="MobiDB-lite"/>
    </source>
</evidence>
<gene>
    <name evidence="2" type="ORF">Sliba_31540</name>
</gene>
<organism evidence="2 3">
    <name type="scientific">Streptomyces nigrescens</name>
    <dbReference type="NCBI Taxonomy" id="1920"/>
    <lineage>
        <taxon>Bacteria</taxon>
        <taxon>Bacillati</taxon>
        <taxon>Actinomycetota</taxon>
        <taxon>Actinomycetes</taxon>
        <taxon>Kitasatosporales</taxon>
        <taxon>Streptomycetaceae</taxon>
        <taxon>Streptomyces</taxon>
    </lineage>
</organism>
<comment type="caution">
    <text evidence="2">The sequence shown here is derived from an EMBL/GenBank/DDBJ whole genome shotgun (WGS) entry which is preliminary data.</text>
</comment>
<sequence length="219" mass="23625">MVAPSQGDGHQGSLRPFGDGYWGSLRPFGDGYWGSLRPFDDATGGTSARTVILWPDTFTNHLSPEVGRAAVHVLEAAGLRPLLPPTAPLRQPGGALPQSVLPRLHRPPLCCGLTYVSTGQLDRARRVMRRTVEVLSPLLQDGHPLVVLEPSCAAALRTDLPELLSDDPRAAQLARSVRTFVQALEELAPDWQGPTPARSTGIRPRNGNPRGRLLVPYSA</sequence>
<dbReference type="PANTHER" id="PTHR32479:SF19">
    <property type="entry name" value="ANAEROBIC GLYCEROL-3-PHOSPHATE DEHYDROGENASE SUBUNIT C"/>
    <property type="match status" value="1"/>
</dbReference>
<dbReference type="AlphaFoldDB" id="A0A640TJZ3"/>
<dbReference type="PANTHER" id="PTHR32479">
    <property type="entry name" value="GLYCOLATE OXIDASE IRON-SULFUR SUBUNIT"/>
    <property type="match status" value="1"/>
</dbReference>
<feature type="region of interest" description="Disordered" evidence="1">
    <location>
        <begin position="191"/>
        <end position="211"/>
    </location>
</feature>
<protein>
    <recommendedName>
        <fullName evidence="4">Cysteine-rich domain-containing protein</fullName>
    </recommendedName>
</protein>
<evidence type="ECO:0000313" key="3">
    <source>
        <dbReference type="Proteomes" id="UP000429552"/>
    </source>
</evidence>
<dbReference type="EMBL" id="BLIP01000001">
    <property type="protein sequence ID" value="GFE22701.1"/>
    <property type="molecule type" value="Genomic_DNA"/>
</dbReference>
<name>A0A640TJZ3_STRNI</name>
<proteinExistence type="predicted"/>
<evidence type="ECO:0008006" key="4">
    <source>
        <dbReference type="Google" id="ProtNLM"/>
    </source>
</evidence>